<evidence type="ECO:0000313" key="2">
    <source>
        <dbReference type="Proteomes" id="UP000297385"/>
    </source>
</evidence>
<reference evidence="1 2" key="1">
    <citation type="submission" date="2019-03" db="EMBL/GenBank/DDBJ databases">
        <title>Complete Genome Sequence of Paraburkholderia dipogonis ICMP 19430T, a Nitrogen-fixing Symbiont of the South African Invasive Legume Dipogon lignosus in New Zealand.</title>
        <authorList>
            <person name="De Meyer S.E."/>
        </authorList>
    </citation>
    <scope>NUCLEOTIDE SEQUENCE [LARGE SCALE GENOMIC DNA]</scope>
    <source>
        <strain evidence="1 2">ICMP 19430</strain>
    </source>
</reference>
<name>A0A4Y8MPZ1_9BURK</name>
<dbReference type="Proteomes" id="UP000297385">
    <property type="component" value="Unassembled WGS sequence"/>
</dbReference>
<accession>A0A4Y8MPZ1</accession>
<gene>
    <name evidence="1" type="ORF">E2553_22200</name>
</gene>
<protein>
    <submittedName>
        <fullName evidence="1">Uncharacterized protein</fullName>
    </submittedName>
</protein>
<dbReference type="AlphaFoldDB" id="A0A4Y8MPZ1"/>
<evidence type="ECO:0000313" key="1">
    <source>
        <dbReference type="EMBL" id="TFE39547.1"/>
    </source>
</evidence>
<sequence length="76" mass="8474">MQILPNTPASRISFHRGYGLRASTTPTGAGLHSADLVIEQPGRPPRAFSSLDLFYDHEQAMQYATVWGRIWVDSKT</sequence>
<organism evidence="1 2">
    <name type="scientific">Paraburkholderia dipogonis</name>
    <dbReference type="NCBI Taxonomy" id="1211383"/>
    <lineage>
        <taxon>Bacteria</taxon>
        <taxon>Pseudomonadati</taxon>
        <taxon>Pseudomonadota</taxon>
        <taxon>Betaproteobacteria</taxon>
        <taxon>Burkholderiales</taxon>
        <taxon>Burkholderiaceae</taxon>
        <taxon>Paraburkholderia</taxon>
    </lineage>
</organism>
<comment type="caution">
    <text evidence="1">The sequence shown here is derived from an EMBL/GenBank/DDBJ whole genome shotgun (WGS) entry which is preliminary data.</text>
</comment>
<dbReference type="EMBL" id="SNVI01000002">
    <property type="protein sequence ID" value="TFE39547.1"/>
    <property type="molecule type" value="Genomic_DNA"/>
</dbReference>
<proteinExistence type="predicted"/>